<dbReference type="SUPFAM" id="SSF116726">
    <property type="entry name" value="TrkA C-terminal domain-like"/>
    <property type="match status" value="2"/>
</dbReference>
<dbReference type="SUPFAM" id="SSF51735">
    <property type="entry name" value="NAD(P)-binding Rossmann-fold domains"/>
    <property type="match status" value="2"/>
</dbReference>
<evidence type="ECO:0000259" key="8">
    <source>
        <dbReference type="PROSITE" id="PS51202"/>
    </source>
</evidence>
<dbReference type="GO" id="GO:0015079">
    <property type="term" value="F:potassium ion transmembrane transporter activity"/>
    <property type="evidence" value="ECO:0007669"/>
    <property type="project" value="InterPro"/>
</dbReference>
<dbReference type="NCBIfam" id="NF007030">
    <property type="entry name" value="PRK09496.1-1"/>
    <property type="match status" value="1"/>
</dbReference>
<evidence type="ECO:0000256" key="5">
    <source>
        <dbReference type="ARBA" id="ARBA00023027"/>
    </source>
</evidence>
<dbReference type="EMBL" id="VWOJ01000001">
    <property type="protein sequence ID" value="KAA5804784.1"/>
    <property type="molecule type" value="Genomic_DNA"/>
</dbReference>
<feature type="domain" description="RCK N-terminal" evidence="7">
    <location>
        <begin position="1"/>
        <end position="119"/>
    </location>
</feature>
<dbReference type="Proteomes" id="UP000325122">
    <property type="component" value="Unassembled WGS sequence"/>
</dbReference>
<dbReference type="InterPro" id="IPR050721">
    <property type="entry name" value="Trk_Ktr_HKT_K-transport"/>
</dbReference>
<feature type="domain" description="RCK C-terminal" evidence="8">
    <location>
        <begin position="144"/>
        <end position="228"/>
    </location>
</feature>
<dbReference type="RefSeq" id="WP_150021815.1">
    <property type="nucleotide sequence ID" value="NZ_VWOJ01000001.1"/>
</dbReference>
<dbReference type="NCBIfam" id="NF007039">
    <property type="entry name" value="PRK09496.3-2"/>
    <property type="match status" value="1"/>
</dbReference>
<dbReference type="Gene3D" id="3.40.50.720">
    <property type="entry name" value="NAD(P)-binding Rossmann-like Domain"/>
    <property type="match status" value="2"/>
</dbReference>
<evidence type="ECO:0000313" key="9">
    <source>
        <dbReference type="EMBL" id="KAA5804784.1"/>
    </source>
</evidence>
<evidence type="ECO:0000256" key="2">
    <source>
        <dbReference type="ARBA" id="ARBA00022448"/>
    </source>
</evidence>
<keyword evidence="10" id="KW-1185">Reference proteome</keyword>
<accession>A0A5M6ZM12</accession>
<keyword evidence="5" id="KW-0520">NAD</keyword>
<gene>
    <name evidence="9" type="primary">trkA</name>
    <name evidence="9" type="ORF">F1654_01930</name>
</gene>
<dbReference type="PANTHER" id="PTHR43833">
    <property type="entry name" value="POTASSIUM CHANNEL PROTEIN 2-RELATED-RELATED"/>
    <property type="match status" value="1"/>
</dbReference>
<evidence type="ECO:0000256" key="1">
    <source>
        <dbReference type="ARBA" id="ARBA00017378"/>
    </source>
</evidence>
<reference evidence="9 10" key="1">
    <citation type="submission" date="2019-09" db="EMBL/GenBank/DDBJ databases">
        <authorList>
            <person name="Kevbrin V."/>
            <person name="Grouzdev D.S."/>
        </authorList>
    </citation>
    <scope>NUCLEOTIDE SEQUENCE [LARGE SCALE GENOMIC DNA]</scope>
    <source>
        <strain evidence="9 10">G-192</strain>
    </source>
</reference>
<comment type="caution">
    <text evidence="9">The sequence shown here is derived from an EMBL/GenBank/DDBJ whole genome shotgun (WGS) entry which is preliminary data.</text>
</comment>
<dbReference type="Pfam" id="PF02080">
    <property type="entry name" value="TrkA_C"/>
    <property type="match status" value="2"/>
</dbReference>
<dbReference type="AlphaFoldDB" id="A0A5M6ZM12"/>
<dbReference type="Gene3D" id="3.30.70.1450">
    <property type="entry name" value="Regulator of K+ conductance, C-terminal domain"/>
    <property type="match status" value="2"/>
</dbReference>
<feature type="domain" description="RCK N-terminal" evidence="7">
    <location>
        <begin position="233"/>
        <end position="351"/>
    </location>
</feature>
<evidence type="ECO:0000256" key="6">
    <source>
        <dbReference type="ARBA" id="ARBA00023065"/>
    </source>
</evidence>
<keyword evidence="2" id="KW-0813">Transport</keyword>
<name>A0A5M6ZM12_9PROT</name>
<keyword evidence="3" id="KW-0633">Potassium transport</keyword>
<evidence type="ECO:0000256" key="3">
    <source>
        <dbReference type="ARBA" id="ARBA00022538"/>
    </source>
</evidence>
<dbReference type="PROSITE" id="PS51201">
    <property type="entry name" value="RCK_N"/>
    <property type="match status" value="2"/>
</dbReference>
<dbReference type="GO" id="GO:0005886">
    <property type="term" value="C:plasma membrane"/>
    <property type="evidence" value="ECO:0007669"/>
    <property type="project" value="InterPro"/>
</dbReference>
<evidence type="ECO:0000313" key="10">
    <source>
        <dbReference type="Proteomes" id="UP000325122"/>
    </source>
</evidence>
<dbReference type="Pfam" id="PF02254">
    <property type="entry name" value="TrkA_N"/>
    <property type="match status" value="2"/>
</dbReference>
<organism evidence="9 10">
    <name type="scientific">Alkalicaulis satelles</name>
    <dbReference type="NCBI Taxonomy" id="2609175"/>
    <lineage>
        <taxon>Bacteria</taxon>
        <taxon>Pseudomonadati</taxon>
        <taxon>Pseudomonadota</taxon>
        <taxon>Alphaproteobacteria</taxon>
        <taxon>Maricaulales</taxon>
        <taxon>Maricaulaceae</taxon>
        <taxon>Alkalicaulis</taxon>
    </lineage>
</organism>
<evidence type="ECO:0000256" key="4">
    <source>
        <dbReference type="ARBA" id="ARBA00022958"/>
    </source>
</evidence>
<keyword evidence="6" id="KW-0406">Ion transport</keyword>
<dbReference type="InterPro" id="IPR006036">
    <property type="entry name" value="K_uptake_TrkA"/>
</dbReference>
<dbReference type="NCBIfam" id="NF007032">
    <property type="entry name" value="PRK09496.1-4"/>
    <property type="match status" value="1"/>
</dbReference>
<dbReference type="PRINTS" id="PR00335">
    <property type="entry name" value="KUPTAKETRKA"/>
</dbReference>
<dbReference type="InterPro" id="IPR036291">
    <property type="entry name" value="NAD(P)-bd_dom_sf"/>
</dbReference>
<sequence length="457" mass="49508">MKAVICGAGRVGHGIARELAGEGNAVTVVDWSRELIDRVTTDLDVRGVVGHGAHPDVLERAGLANADLLVAVTYSDETNMVACQVAKTLFDTPTRIARVRAQSYLDRRWSELFSSDGLPIDVTISPELEVSRSILQRLETPGAFATAPFANSRVQLLGLQVDENSPVAGSPRGQLIDLFPDMGFDIVGIQRDKTLFIPEDTDPLMSGDDVYVCVQAAHVKRALDMFGRSAPRARRVVIVGAGNIGLYVARALERVSGVRVRVIERDKGQAERAADVLRKTVVLHGDALDREILSEAGVEDAELALCLTNDDKVNLLSAVMARREGAERSVCLVNDEAFKPVRESLGINVMIDPREVTVSTILQHIRRGRITGLQSLAGGGAEALEGVALATSPLVGKALNALDLPEDVAVCALVRGDHVHFARERVVIEENDRLIFFALKGAVSKVEQLFRVSLQYF</sequence>
<evidence type="ECO:0000259" key="7">
    <source>
        <dbReference type="PROSITE" id="PS51201"/>
    </source>
</evidence>
<dbReference type="NCBIfam" id="NF007031">
    <property type="entry name" value="PRK09496.1-2"/>
    <property type="match status" value="1"/>
</dbReference>
<dbReference type="InterPro" id="IPR003148">
    <property type="entry name" value="RCK_N"/>
</dbReference>
<proteinExistence type="predicted"/>
<dbReference type="InterPro" id="IPR036721">
    <property type="entry name" value="RCK_C_sf"/>
</dbReference>
<protein>
    <recommendedName>
        <fullName evidence="1">Trk system potassium uptake protein TrkA</fullName>
    </recommendedName>
</protein>
<feature type="domain" description="RCK C-terminal" evidence="8">
    <location>
        <begin position="371"/>
        <end position="452"/>
    </location>
</feature>
<dbReference type="PROSITE" id="PS51202">
    <property type="entry name" value="RCK_C"/>
    <property type="match status" value="2"/>
</dbReference>
<dbReference type="PANTHER" id="PTHR43833:SF5">
    <property type="entry name" value="TRK SYSTEM POTASSIUM UPTAKE PROTEIN TRKA"/>
    <property type="match status" value="1"/>
</dbReference>
<dbReference type="InterPro" id="IPR006037">
    <property type="entry name" value="RCK_C"/>
</dbReference>
<keyword evidence="4" id="KW-0630">Potassium</keyword>